<feature type="transmembrane region" description="Helical" evidence="2">
    <location>
        <begin position="335"/>
        <end position="357"/>
    </location>
</feature>
<dbReference type="Proteomes" id="UP001152747">
    <property type="component" value="Unassembled WGS sequence"/>
</dbReference>
<feature type="transmembrane region" description="Helical" evidence="2">
    <location>
        <begin position="399"/>
        <end position="421"/>
    </location>
</feature>
<dbReference type="Pfam" id="PF07690">
    <property type="entry name" value="MFS_1"/>
    <property type="match status" value="1"/>
</dbReference>
<sequence length="453" mass="50800">MGIARGANHVRRGPPPGGPRTIKFAFDEEEEEPKSELRFFYIVIFGFLILFAESGVRMVMNIFVEPVETTFNCTKAQADLAIISVPMSASLLTGPLISWFYKKCGARKAILTGSAFSFLGMVLGPQCPSIYLLMICTGFFGFGCGIMRNSIISVQCEYFKKKMNRALGIIMIGPAVGIFILPRIFKLINTNYGWEFSWYLIAIFYVFCAIMGFFVTKMPTDRGSSSPDCMYGLKIFKKTEVILFLLSVFLASSVNFIYYTNILKLMKIENIEEKEEVYSWQGIASVVGRIAIVCLIGSEWIHIGLMMFFAYLLAQSALAAPYFCYSLLSFRIQNFLAGFGISFYQVCMAPFLVALVGPSQLSYAYGYTNLLNGLAIFVGVFITTIVYTQDSEEPNRLSFFVSVWMALGAIILSMLSSAVLWRREKHKRKPSMKQMKHTPELNALTAMTTAEAT</sequence>
<dbReference type="EMBL" id="CANHGI010000006">
    <property type="protein sequence ID" value="CAI5456328.1"/>
    <property type="molecule type" value="Genomic_DNA"/>
</dbReference>
<evidence type="ECO:0000313" key="4">
    <source>
        <dbReference type="Proteomes" id="UP001152747"/>
    </source>
</evidence>
<keyword evidence="4" id="KW-1185">Reference proteome</keyword>
<evidence type="ECO:0000256" key="1">
    <source>
        <dbReference type="SAM" id="MobiDB-lite"/>
    </source>
</evidence>
<feature type="transmembrane region" description="Helical" evidence="2">
    <location>
        <begin position="241"/>
        <end position="258"/>
    </location>
</feature>
<name>A0A9P1NCT7_9PELO</name>
<feature type="transmembrane region" description="Helical" evidence="2">
    <location>
        <begin position="369"/>
        <end position="387"/>
    </location>
</feature>
<reference evidence="3" key="1">
    <citation type="submission" date="2022-11" db="EMBL/GenBank/DDBJ databases">
        <authorList>
            <person name="Kikuchi T."/>
        </authorList>
    </citation>
    <scope>NUCLEOTIDE SEQUENCE</scope>
    <source>
        <strain evidence="3">PS1010</strain>
    </source>
</reference>
<organism evidence="3 4">
    <name type="scientific">Caenorhabditis angaria</name>
    <dbReference type="NCBI Taxonomy" id="860376"/>
    <lineage>
        <taxon>Eukaryota</taxon>
        <taxon>Metazoa</taxon>
        <taxon>Ecdysozoa</taxon>
        <taxon>Nematoda</taxon>
        <taxon>Chromadorea</taxon>
        <taxon>Rhabditida</taxon>
        <taxon>Rhabditina</taxon>
        <taxon>Rhabditomorpha</taxon>
        <taxon>Rhabditoidea</taxon>
        <taxon>Rhabditidae</taxon>
        <taxon>Peloderinae</taxon>
        <taxon>Caenorhabditis</taxon>
    </lineage>
</organism>
<feature type="transmembrane region" description="Helical" evidence="2">
    <location>
        <begin position="130"/>
        <end position="154"/>
    </location>
</feature>
<dbReference type="PANTHER" id="PTHR11360">
    <property type="entry name" value="MONOCARBOXYLATE TRANSPORTER"/>
    <property type="match status" value="1"/>
</dbReference>
<dbReference type="Gene3D" id="1.20.1250.20">
    <property type="entry name" value="MFS general substrate transporter like domains"/>
    <property type="match status" value="1"/>
</dbReference>
<dbReference type="PANTHER" id="PTHR11360:SF260">
    <property type="entry name" value="MFS DOMAIN-CONTAINING PROTEIN"/>
    <property type="match status" value="1"/>
</dbReference>
<gene>
    <name evidence="3" type="ORF">CAMP_LOCUS18965</name>
</gene>
<protein>
    <recommendedName>
        <fullName evidence="5">Major facilitator superfamily (MFS) profile domain-containing protein</fullName>
    </recommendedName>
</protein>
<dbReference type="OrthoDB" id="6509908at2759"/>
<dbReference type="AlphaFoldDB" id="A0A9P1NCT7"/>
<feature type="transmembrane region" description="Helical" evidence="2">
    <location>
        <begin position="278"/>
        <end position="296"/>
    </location>
</feature>
<feature type="transmembrane region" description="Helical" evidence="2">
    <location>
        <begin position="197"/>
        <end position="216"/>
    </location>
</feature>
<dbReference type="GO" id="GO:0008028">
    <property type="term" value="F:monocarboxylic acid transmembrane transporter activity"/>
    <property type="evidence" value="ECO:0007669"/>
    <property type="project" value="TreeGrafter"/>
</dbReference>
<dbReference type="InterPro" id="IPR011701">
    <property type="entry name" value="MFS"/>
</dbReference>
<proteinExistence type="predicted"/>
<dbReference type="InterPro" id="IPR050327">
    <property type="entry name" value="Proton-linked_MCT"/>
</dbReference>
<feature type="transmembrane region" description="Helical" evidence="2">
    <location>
        <begin position="108"/>
        <end position="124"/>
    </location>
</feature>
<evidence type="ECO:0008006" key="5">
    <source>
        <dbReference type="Google" id="ProtNLM"/>
    </source>
</evidence>
<feature type="transmembrane region" description="Helical" evidence="2">
    <location>
        <begin position="39"/>
        <end position="60"/>
    </location>
</feature>
<evidence type="ECO:0000313" key="3">
    <source>
        <dbReference type="EMBL" id="CAI5456328.1"/>
    </source>
</evidence>
<keyword evidence="2" id="KW-0812">Transmembrane</keyword>
<feature type="transmembrane region" description="Helical" evidence="2">
    <location>
        <begin position="303"/>
        <end position="323"/>
    </location>
</feature>
<feature type="transmembrane region" description="Helical" evidence="2">
    <location>
        <begin position="80"/>
        <end position="101"/>
    </location>
</feature>
<feature type="transmembrane region" description="Helical" evidence="2">
    <location>
        <begin position="166"/>
        <end position="185"/>
    </location>
</feature>
<keyword evidence="2" id="KW-1133">Transmembrane helix</keyword>
<keyword evidence="2" id="KW-0472">Membrane</keyword>
<evidence type="ECO:0000256" key="2">
    <source>
        <dbReference type="SAM" id="Phobius"/>
    </source>
</evidence>
<feature type="region of interest" description="Disordered" evidence="1">
    <location>
        <begin position="1"/>
        <end position="20"/>
    </location>
</feature>
<accession>A0A9P1NCT7</accession>
<dbReference type="SUPFAM" id="SSF103473">
    <property type="entry name" value="MFS general substrate transporter"/>
    <property type="match status" value="1"/>
</dbReference>
<comment type="caution">
    <text evidence="3">The sequence shown here is derived from an EMBL/GenBank/DDBJ whole genome shotgun (WGS) entry which is preliminary data.</text>
</comment>
<dbReference type="InterPro" id="IPR036259">
    <property type="entry name" value="MFS_trans_sf"/>
</dbReference>